<organism evidence="2 3">
    <name type="scientific">Candidatus Schekmanbacteria bacterium RIFCSPLOWO2_12_FULL_38_15</name>
    <dbReference type="NCBI Taxonomy" id="1817883"/>
    <lineage>
        <taxon>Bacteria</taxon>
        <taxon>Candidatus Schekmaniibacteriota</taxon>
    </lineage>
</organism>
<reference evidence="2 3" key="1">
    <citation type="journal article" date="2016" name="Nat. Commun.">
        <title>Thousands of microbial genomes shed light on interconnected biogeochemical processes in an aquifer system.</title>
        <authorList>
            <person name="Anantharaman K."/>
            <person name="Brown C.T."/>
            <person name="Hug L.A."/>
            <person name="Sharon I."/>
            <person name="Castelle C.J."/>
            <person name="Probst A.J."/>
            <person name="Thomas B.C."/>
            <person name="Singh A."/>
            <person name="Wilkins M.J."/>
            <person name="Karaoz U."/>
            <person name="Brodie E.L."/>
            <person name="Williams K.H."/>
            <person name="Hubbard S.S."/>
            <person name="Banfield J.F."/>
        </authorList>
    </citation>
    <scope>NUCLEOTIDE SEQUENCE [LARGE SCALE GENOMIC DNA]</scope>
</reference>
<protein>
    <submittedName>
        <fullName evidence="2">Uncharacterized protein</fullName>
    </submittedName>
</protein>
<dbReference type="Pfam" id="PF20619">
    <property type="entry name" value="DUF6804"/>
    <property type="match status" value="1"/>
</dbReference>
<name>A0A1F7SHZ0_9BACT</name>
<dbReference type="STRING" id="1817883.A3G31_00420"/>
<keyword evidence="1" id="KW-0812">Transmembrane</keyword>
<dbReference type="Proteomes" id="UP000178082">
    <property type="component" value="Unassembled WGS sequence"/>
</dbReference>
<proteinExistence type="predicted"/>
<keyword evidence="1" id="KW-0472">Membrane</keyword>
<keyword evidence="1" id="KW-1133">Transmembrane helix</keyword>
<feature type="transmembrane region" description="Helical" evidence="1">
    <location>
        <begin position="25"/>
        <end position="47"/>
    </location>
</feature>
<dbReference type="EMBL" id="MGDI01000029">
    <property type="protein sequence ID" value="OGL52848.1"/>
    <property type="molecule type" value="Genomic_DNA"/>
</dbReference>
<accession>A0A1F7SHZ0</accession>
<evidence type="ECO:0000313" key="3">
    <source>
        <dbReference type="Proteomes" id="UP000178082"/>
    </source>
</evidence>
<evidence type="ECO:0000256" key="1">
    <source>
        <dbReference type="SAM" id="Phobius"/>
    </source>
</evidence>
<feature type="transmembrane region" description="Helical" evidence="1">
    <location>
        <begin position="54"/>
        <end position="70"/>
    </location>
</feature>
<feature type="transmembrane region" description="Helical" evidence="1">
    <location>
        <begin position="76"/>
        <end position="93"/>
    </location>
</feature>
<dbReference type="AlphaFoldDB" id="A0A1F7SHZ0"/>
<comment type="caution">
    <text evidence="2">The sequence shown here is derived from an EMBL/GenBank/DDBJ whole genome shotgun (WGS) entry which is preliminary data.</text>
</comment>
<dbReference type="InterPro" id="IPR046548">
    <property type="entry name" value="DUF6804"/>
</dbReference>
<evidence type="ECO:0000313" key="2">
    <source>
        <dbReference type="EMBL" id="OGL52848.1"/>
    </source>
</evidence>
<sequence>MHKTKTPEIIAIILLALALNPYNPYGFYVLLRWVCCAIFIFLTITSIENKKESWIWVFGVLAFIYNPIIRIHLNKFLWTIINITSIVIISISFRKLRNEHD</sequence>
<gene>
    <name evidence="2" type="ORF">A3G31_00420</name>
</gene>